<keyword evidence="2" id="KW-0805">Transcription regulation</keyword>
<dbReference type="SUPFAM" id="SSF53850">
    <property type="entry name" value="Periplasmic binding protein-like II"/>
    <property type="match status" value="1"/>
</dbReference>
<comment type="similarity">
    <text evidence="1">Belongs to the LysR transcriptional regulatory family.</text>
</comment>
<keyword evidence="4" id="KW-0804">Transcription</keyword>
<dbReference type="OrthoDB" id="3388207at2"/>
<feature type="region of interest" description="Disordered" evidence="5">
    <location>
        <begin position="196"/>
        <end position="247"/>
    </location>
</feature>
<reference evidence="7 8" key="1">
    <citation type="submission" date="2016-10" db="EMBL/GenBank/DDBJ databases">
        <authorList>
            <person name="de Groot N.N."/>
        </authorList>
    </citation>
    <scope>NUCLEOTIDE SEQUENCE [LARGE SCALE GENOMIC DNA]</scope>
    <source>
        <strain evidence="7 8">CGMCC 4.3491</strain>
    </source>
</reference>
<evidence type="ECO:0000256" key="3">
    <source>
        <dbReference type="ARBA" id="ARBA00023125"/>
    </source>
</evidence>
<feature type="compositionally biased region" description="Basic and acidic residues" evidence="5">
    <location>
        <begin position="207"/>
        <end position="218"/>
    </location>
</feature>
<evidence type="ECO:0000259" key="6">
    <source>
        <dbReference type="Pfam" id="PF03466"/>
    </source>
</evidence>
<feature type="domain" description="LysR substrate-binding" evidence="6">
    <location>
        <begin position="121"/>
        <end position="183"/>
    </location>
</feature>
<dbReference type="GO" id="GO:0032993">
    <property type="term" value="C:protein-DNA complex"/>
    <property type="evidence" value="ECO:0007669"/>
    <property type="project" value="TreeGrafter"/>
</dbReference>
<keyword evidence="8" id="KW-1185">Reference proteome</keyword>
<dbReference type="Proteomes" id="UP000198891">
    <property type="component" value="Unassembled WGS sequence"/>
</dbReference>
<dbReference type="Gene3D" id="3.40.190.10">
    <property type="entry name" value="Periplasmic binding protein-like II"/>
    <property type="match status" value="4"/>
</dbReference>
<gene>
    <name evidence="7" type="ORF">SAMN05216554_1111</name>
</gene>
<dbReference type="GO" id="GO:0003677">
    <property type="term" value="F:DNA binding"/>
    <property type="evidence" value="ECO:0007669"/>
    <property type="project" value="UniProtKB-KW"/>
</dbReference>
<evidence type="ECO:0000256" key="4">
    <source>
        <dbReference type="ARBA" id="ARBA00023163"/>
    </source>
</evidence>
<proteinExistence type="inferred from homology"/>
<feature type="compositionally biased region" description="Basic residues" evidence="5">
    <location>
        <begin position="228"/>
        <end position="247"/>
    </location>
</feature>
<dbReference type="STRING" id="381665.SAMN05216554_1111"/>
<accession>A0A1H3LSB0</accession>
<evidence type="ECO:0000256" key="2">
    <source>
        <dbReference type="ARBA" id="ARBA00023015"/>
    </source>
</evidence>
<dbReference type="Pfam" id="PF03466">
    <property type="entry name" value="LysR_substrate"/>
    <property type="match status" value="2"/>
</dbReference>
<dbReference type="PANTHER" id="PTHR30346:SF0">
    <property type="entry name" value="HCA OPERON TRANSCRIPTIONAL ACTIVATOR HCAR"/>
    <property type="match status" value="1"/>
</dbReference>
<evidence type="ECO:0000256" key="1">
    <source>
        <dbReference type="ARBA" id="ARBA00009437"/>
    </source>
</evidence>
<dbReference type="PANTHER" id="PTHR30346">
    <property type="entry name" value="TRANSCRIPTIONAL DUAL REGULATOR HCAR-RELATED"/>
    <property type="match status" value="1"/>
</dbReference>
<feature type="domain" description="LysR substrate-binding" evidence="6">
    <location>
        <begin position="45"/>
        <end position="111"/>
    </location>
</feature>
<dbReference type="GO" id="GO:0003700">
    <property type="term" value="F:DNA-binding transcription factor activity"/>
    <property type="evidence" value="ECO:0007669"/>
    <property type="project" value="TreeGrafter"/>
</dbReference>
<sequence length="247" mass="26482">MPFRVAFVPGVTPTKWFRTWQERQESVRPSERVPIEAVPIESLVTGADPLSVLRDDEADVALLRLPVDRTDVGAITLYSELPVVVVPKDHVVTAVDEIDVADLAGERMLEVAVGPTGGPDAVELVAAGVGVLVLPKSVARLYGRKDVEARTVTGLPETEIALVWLSERQTPLVDEFIGVVRGRTANSSRAADDAERAAIAASGRKPKATDKAKARAAEARAAAAKAQPKGKSKAKPPRKATRPRRPR</sequence>
<protein>
    <submittedName>
        <fullName evidence="7">LysR substrate binding domain-containing protein</fullName>
    </submittedName>
</protein>
<organism evidence="7 8">
    <name type="scientific">Herbiconiux ginsengi</name>
    <dbReference type="NCBI Taxonomy" id="381665"/>
    <lineage>
        <taxon>Bacteria</taxon>
        <taxon>Bacillati</taxon>
        <taxon>Actinomycetota</taxon>
        <taxon>Actinomycetes</taxon>
        <taxon>Micrococcales</taxon>
        <taxon>Microbacteriaceae</taxon>
        <taxon>Herbiconiux</taxon>
    </lineage>
</organism>
<keyword evidence="3" id="KW-0238">DNA-binding</keyword>
<name>A0A1H3LSB0_9MICO</name>
<dbReference type="RefSeq" id="WP_092549878.1">
    <property type="nucleotide sequence ID" value="NZ_FNPZ01000001.1"/>
</dbReference>
<evidence type="ECO:0000256" key="5">
    <source>
        <dbReference type="SAM" id="MobiDB-lite"/>
    </source>
</evidence>
<dbReference type="InterPro" id="IPR005119">
    <property type="entry name" value="LysR_subst-bd"/>
</dbReference>
<dbReference type="AlphaFoldDB" id="A0A1H3LSB0"/>
<evidence type="ECO:0000313" key="7">
    <source>
        <dbReference type="EMBL" id="SDY67271.1"/>
    </source>
</evidence>
<evidence type="ECO:0000313" key="8">
    <source>
        <dbReference type="Proteomes" id="UP000198891"/>
    </source>
</evidence>
<dbReference type="EMBL" id="FNPZ01000001">
    <property type="protein sequence ID" value="SDY67271.1"/>
    <property type="molecule type" value="Genomic_DNA"/>
</dbReference>